<dbReference type="PANTHER" id="PTHR45737:SF6">
    <property type="entry name" value="VON WILLEBRAND FACTOR A DOMAIN-CONTAINING PROTEIN 5A"/>
    <property type="match status" value="1"/>
</dbReference>
<evidence type="ECO:0000313" key="3">
    <source>
        <dbReference type="Ensembl" id="ENSSTUP00000019341.1"/>
    </source>
</evidence>
<protein>
    <submittedName>
        <fullName evidence="3">von Willebrand factor A domain-containing protein 5A-like</fullName>
    </submittedName>
</protein>
<dbReference type="InterPro" id="IPR036465">
    <property type="entry name" value="vWFA_dom_sf"/>
</dbReference>
<gene>
    <name evidence="3" type="primary">LOC115206556</name>
</gene>
<dbReference type="Pfam" id="PF13768">
    <property type="entry name" value="VWA_3"/>
    <property type="match status" value="1"/>
</dbReference>
<dbReference type="PANTHER" id="PTHR45737">
    <property type="entry name" value="VON WILLEBRAND FACTOR A DOMAIN-CONTAINING PROTEIN 5A"/>
    <property type="match status" value="1"/>
</dbReference>
<dbReference type="SMART" id="SM00327">
    <property type="entry name" value="VWA"/>
    <property type="match status" value="1"/>
</dbReference>
<dbReference type="Gene3D" id="3.40.50.410">
    <property type="entry name" value="von Willebrand factor, type A domain"/>
    <property type="match status" value="1"/>
</dbReference>
<dbReference type="GeneTree" id="ENSGT00940000162662"/>
<accession>A0A673XG24</accession>
<dbReference type="Pfam" id="PF08487">
    <property type="entry name" value="VIT"/>
    <property type="match status" value="1"/>
</dbReference>
<keyword evidence="4" id="KW-1185">Reference proteome</keyword>
<dbReference type="InterPro" id="IPR002035">
    <property type="entry name" value="VWF_A"/>
</dbReference>
<evidence type="ECO:0000259" key="1">
    <source>
        <dbReference type="PROSITE" id="PS50234"/>
    </source>
</evidence>
<evidence type="ECO:0000259" key="2">
    <source>
        <dbReference type="PROSITE" id="PS51468"/>
    </source>
</evidence>
<dbReference type="Ensembl" id="ENSSTUT00000020338.1">
    <property type="protein sequence ID" value="ENSSTUP00000019341.1"/>
    <property type="gene ID" value="ENSSTUG00000008602.1"/>
</dbReference>
<dbReference type="PROSITE" id="PS51468">
    <property type="entry name" value="VIT"/>
    <property type="match status" value="1"/>
</dbReference>
<organism evidence="3 4">
    <name type="scientific">Salmo trutta</name>
    <name type="common">Brown trout</name>
    <dbReference type="NCBI Taxonomy" id="8032"/>
    <lineage>
        <taxon>Eukaryota</taxon>
        <taxon>Metazoa</taxon>
        <taxon>Chordata</taxon>
        <taxon>Craniata</taxon>
        <taxon>Vertebrata</taxon>
        <taxon>Euteleostomi</taxon>
        <taxon>Actinopterygii</taxon>
        <taxon>Neopterygii</taxon>
        <taxon>Teleostei</taxon>
        <taxon>Protacanthopterygii</taxon>
        <taxon>Salmoniformes</taxon>
        <taxon>Salmonidae</taxon>
        <taxon>Salmoninae</taxon>
        <taxon>Salmo</taxon>
    </lineage>
</organism>
<dbReference type="AlphaFoldDB" id="A0A673XG24"/>
<feature type="domain" description="VIT" evidence="2">
    <location>
        <begin position="1"/>
        <end position="131"/>
    </location>
</feature>
<dbReference type="Proteomes" id="UP000472277">
    <property type="component" value="Chromosome 13"/>
</dbReference>
<reference evidence="3" key="1">
    <citation type="submission" date="2025-08" db="UniProtKB">
        <authorList>
            <consortium name="Ensembl"/>
        </authorList>
    </citation>
    <scope>IDENTIFICATION</scope>
</reference>
<evidence type="ECO:0000313" key="4">
    <source>
        <dbReference type="Proteomes" id="UP000472277"/>
    </source>
</evidence>
<reference evidence="3" key="2">
    <citation type="submission" date="2025-09" db="UniProtKB">
        <authorList>
            <consortium name="Ensembl"/>
        </authorList>
    </citation>
    <scope>IDENTIFICATION</scope>
</reference>
<dbReference type="PROSITE" id="PS50234">
    <property type="entry name" value="VWFA"/>
    <property type="match status" value="1"/>
</dbReference>
<name>A0A673XG24_SALTR</name>
<proteinExistence type="predicted"/>
<dbReference type="SUPFAM" id="SSF53300">
    <property type="entry name" value="vWA-like"/>
    <property type="match status" value="1"/>
</dbReference>
<feature type="domain" description="VWFA" evidence="1">
    <location>
        <begin position="273"/>
        <end position="454"/>
    </location>
</feature>
<sequence length="655" mass="71174">MVNCCGLVTVKKEPVPLKSIAVEVSVQGHVATVSSTLQYENQEESPLEAIFVFPLPGEAAVCRFSAKIGQSEVVAEVQEKQKAQEQYEDALSSGLQAFLLEESDESPDVFKLSVGSLPPGEKASVSLDYVTELAVQADDGLRLCLPAVLNPRYHSALVSSVPAGSVPYSLSLSARVSSPHPISRVESNCPLDPLNYLNTEKTQAMVSLAAGHQFDRDVELLLYYQDTHQPTAIVEAAQTSAKPGSLMGDPMVMLSMYPEFPKDVMSLMTSHGEFLFVMDRSGSMSCPMHNGSGAQDRIGSARDTLLLLLKSLPMGCYFNIIGFGSRYKSFFPKSVEYSQKTMNEALQKVKAMRADLGGTEILQPLKHIYSQPCLPDQPRQLFLFTDGEVRNTKEVLDLVKANASSHRCFSFGIGEGASSALISGVAKQGGGHAQFITGQDRMQPKVMQSLRFALQPAVVDISVKWNVPKGVSVTTLSPPIRMLFQGQRALLYAQITGEVGALPSPVMSVNIVITICLVTVHVIHSNPYFLVFSLYCFDCPAPASNPAMDPLLQLISLQKASGSWVLEAALAEVLGKTEEEVAKPKPAPVDQEVWATVLALVWLYGFKMEDQEEWQFLAMKAVSWIQAQKVASVSECVQAGNTLLGCQVQKETLGL</sequence>
<dbReference type="InterPro" id="IPR013694">
    <property type="entry name" value="VIT"/>
</dbReference>
<dbReference type="SMART" id="SM00609">
    <property type="entry name" value="VIT"/>
    <property type="match status" value="1"/>
</dbReference>